<feature type="domain" description="Nucleolar protein 10-like second" evidence="8">
    <location>
        <begin position="373"/>
        <end position="420"/>
    </location>
</feature>
<dbReference type="EMBL" id="VCGU01000005">
    <property type="protein sequence ID" value="TRY74674.1"/>
    <property type="molecule type" value="Genomic_DNA"/>
</dbReference>
<feature type="compositionally biased region" description="Polar residues" evidence="6">
    <location>
        <begin position="646"/>
        <end position="660"/>
    </location>
</feature>
<dbReference type="AlphaFoldDB" id="A0A553PAH8"/>
<gene>
    <name evidence="10" type="ORF">TCAL_11251</name>
</gene>
<feature type="region of interest" description="Disordered" evidence="6">
    <location>
        <begin position="531"/>
        <end position="593"/>
    </location>
</feature>
<feature type="compositionally biased region" description="Acidic residues" evidence="6">
    <location>
        <begin position="555"/>
        <end position="569"/>
    </location>
</feature>
<dbReference type="InterPro" id="IPR040382">
    <property type="entry name" value="NOL10/Enp2"/>
</dbReference>
<dbReference type="STRING" id="6832.A0A553PAH8"/>
<comment type="similarity">
    <text evidence="2">Belongs to the WD repeat NOL10/ENP2 family.</text>
</comment>
<dbReference type="GO" id="GO:0000462">
    <property type="term" value="P:maturation of SSU-rRNA from tricistronic rRNA transcript (SSU-rRNA, 5.8S rRNA, LSU-rRNA)"/>
    <property type="evidence" value="ECO:0007669"/>
    <property type="project" value="TreeGrafter"/>
</dbReference>
<evidence type="ECO:0000259" key="9">
    <source>
        <dbReference type="Pfam" id="PF23098"/>
    </source>
</evidence>
<dbReference type="Pfam" id="PF08159">
    <property type="entry name" value="NUC153"/>
    <property type="match status" value="1"/>
</dbReference>
<reference evidence="10 11" key="1">
    <citation type="journal article" date="2018" name="Nat. Ecol. Evol.">
        <title>Genomic signatures of mitonuclear coevolution across populations of Tigriopus californicus.</title>
        <authorList>
            <person name="Barreto F.S."/>
            <person name="Watson E.T."/>
            <person name="Lima T.G."/>
            <person name="Willett C.S."/>
            <person name="Edmands S."/>
            <person name="Li W."/>
            <person name="Burton R.S."/>
        </authorList>
    </citation>
    <scope>NUCLEOTIDE SEQUENCE [LARGE SCALE GENOMIC DNA]</scope>
    <source>
        <strain evidence="10 11">San Diego</strain>
    </source>
</reference>
<feature type="domain" description="NUC153" evidence="7">
    <location>
        <begin position="489"/>
        <end position="516"/>
    </location>
</feature>
<evidence type="ECO:0000259" key="7">
    <source>
        <dbReference type="Pfam" id="PF08159"/>
    </source>
</evidence>
<keyword evidence="4" id="KW-0677">Repeat</keyword>
<dbReference type="GO" id="GO:0030686">
    <property type="term" value="C:90S preribosome"/>
    <property type="evidence" value="ECO:0007669"/>
    <property type="project" value="TreeGrafter"/>
</dbReference>
<dbReference type="InterPro" id="IPR056551">
    <property type="entry name" value="Beta-prop_NOL10_N"/>
</dbReference>
<evidence type="ECO:0000313" key="11">
    <source>
        <dbReference type="Proteomes" id="UP000318571"/>
    </source>
</evidence>
<accession>A0A553PAH8</accession>
<evidence type="ECO:0000313" key="10">
    <source>
        <dbReference type="EMBL" id="TRY74674.1"/>
    </source>
</evidence>
<proteinExistence type="inferred from homology"/>
<feature type="compositionally biased region" description="Acidic residues" evidence="6">
    <location>
        <begin position="535"/>
        <end position="547"/>
    </location>
</feature>
<dbReference type="InterPro" id="IPR015943">
    <property type="entry name" value="WD40/YVTN_repeat-like_dom_sf"/>
</dbReference>
<sequence length="688" mass="78873">MRVSNANDVKIYDLSAGKSIPDWLAERKRRKLARKDSGGSSTGRHIQLLQEFEMPSVSNQVKISDDGHYVAAIGTYKPRLRCYDTDQLGIKFERCFDSEPLKFDILSQDYAKMVFLQCDRFVEIHAQFGRYYRLRIPRFGRDLSYHPQTCDTYFVGDGSEIHRLNLEQGRFLNPYVSQGSGLNVCEINPEHQLLTVGTIEGQIEAWDPRSRQRAGLLDCVQGYDAADLEPASSVPEVTALAFKDGLTMGVGLSTGHVMLYDIRSSKPLLVKDHMYGTSIKKIAFHDTHDHVLSLDAKVVKIWDRQTGQAYASIESESELNDLAIYPSSGLLFLANEQPKMQVHYLPSLGPAPRWCSFLDSLTEELEESSIAEVYDDYKFVTRQQLDDLGLEHLIGTTLLRAYMHGYFMDVRLFRKAQSLAEPYTLDRFMQDKIQKKMEEKREKRIQVNKAKLPSVNKDLFLKLKDKESAQAAGKKVSKKRAAEGNLLEDDRFKAIFEDSRFQVDPTEETYKLLNPVVSKLDDKTKARLEKQFAQVDDDPLSDDEEDNLLTRNSDIEDSSDDSSSEDDLETVQRIKDTHRSVRQEQKDDAEREKYEKYVASKVKFYELKEGEALGQKVKKRDKKSLEDRLQSEDMSEVVSQGKGHSMTFTSSKSKKQLQTEQKNKQHMKERQSVRRSVGALKNRHKKGF</sequence>
<dbReference type="InterPro" id="IPR036322">
    <property type="entry name" value="WD40_repeat_dom_sf"/>
</dbReference>
<evidence type="ECO:0000256" key="1">
    <source>
        <dbReference type="ARBA" id="ARBA00004604"/>
    </source>
</evidence>
<protein>
    <submittedName>
        <fullName evidence="10">Uncharacterized protein</fullName>
    </submittedName>
</protein>
<dbReference type="InterPro" id="IPR056550">
    <property type="entry name" value="NOL10_2nd"/>
</dbReference>
<dbReference type="Proteomes" id="UP000318571">
    <property type="component" value="Chromosome 2"/>
</dbReference>
<dbReference type="Pfam" id="PF23097">
    <property type="entry name" value="NOL10_2nd"/>
    <property type="match status" value="1"/>
</dbReference>
<evidence type="ECO:0000256" key="3">
    <source>
        <dbReference type="ARBA" id="ARBA00022574"/>
    </source>
</evidence>
<organism evidence="10 11">
    <name type="scientific">Tigriopus californicus</name>
    <name type="common">Marine copepod</name>
    <dbReference type="NCBI Taxonomy" id="6832"/>
    <lineage>
        <taxon>Eukaryota</taxon>
        <taxon>Metazoa</taxon>
        <taxon>Ecdysozoa</taxon>
        <taxon>Arthropoda</taxon>
        <taxon>Crustacea</taxon>
        <taxon>Multicrustacea</taxon>
        <taxon>Hexanauplia</taxon>
        <taxon>Copepoda</taxon>
        <taxon>Harpacticoida</taxon>
        <taxon>Harpacticidae</taxon>
        <taxon>Tigriopus</taxon>
    </lineage>
</organism>
<evidence type="ECO:0000259" key="8">
    <source>
        <dbReference type="Pfam" id="PF23097"/>
    </source>
</evidence>
<keyword evidence="5" id="KW-0539">Nucleus</keyword>
<feature type="region of interest" description="Disordered" evidence="6">
    <location>
        <begin position="615"/>
        <end position="688"/>
    </location>
</feature>
<dbReference type="PANTHER" id="PTHR14927">
    <property type="entry name" value="NUCLEOLAR PROTEIN 10"/>
    <property type="match status" value="1"/>
</dbReference>
<keyword evidence="11" id="KW-1185">Reference proteome</keyword>
<dbReference type="OMA" id="GYFMDVR"/>
<dbReference type="Pfam" id="PF23098">
    <property type="entry name" value="Beta-prop_NOL10_N"/>
    <property type="match status" value="1"/>
</dbReference>
<dbReference type="InterPro" id="IPR012580">
    <property type="entry name" value="NUC153"/>
</dbReference>
<dbReference type="SUPFAM" id="SSF50978">
    <property type="entry name" value="WD40 repeat-like"/>
    <property type="match status" value="1"/>
</dbReference>
<dbReference type="PANTHER" id="PTHR14927:SF0">
    <property type="entry name" value="NUCLEOLAR PROTEIN 10"/>
    <property type="match status" value="1"/>
</dbReference>
<feature type="domain" description="Nucleolar protein 10-like N-terminal" evidence="9">
    <location>
        <begin position="1"/>
        <end position="370"/>
    </location>
</feature>
<dbReference type="Gene3D" id="2.130.10.10">
    <property type="entry name" value="YVTN repeat-like/Quinoprotein amine dehydrogenase"/>
    <property type="match status" value="1"/>
</dbReference>
<evidence type="ECO:0000256" key="5">
    <source>
        <dbReference type="ARBA" id="ARBA00023242"/>
    </source>
</evidence>
<dbReference type="GO" id="GO:0032040">
    <property type="term" value="C:small-subunit processome"/>
    <property type="evidence" value="ECO:0007669"/>
    <property type="project" value="TreeGrafter"/>
</dbReference>
<keyword evidence="3" id="KW-0853">WD repeat</keyword>
<dbReference type="OrthoDB" id="273340at2759"/>
<name>A0A553PAH8_TIGCA</name>
<evidence type="ECO:0000256" key="6">
    <source>
        <dbReference type="SAM" id="MobiDB-lite"/>
    </source>
</evidence>
<evidence type="ECO:0000256" key="4">
    <source>
        <dbReference type="ARBA" id="ARBA00022737"/>
    </source>
</evidence>
<comment type="subcellular location">
    <subcellularLocation>
        <location evidence="1">Nucleus</location>
        <location evidence="1">Nucleolus</location>
    </subcellularLocation>
</comment>
<feature type="compositionally biased region" description="Basic and acidic residues" evidence="6">
    <location>
        <begin position="570"/>
        <end position="593"/>
    </location>
</feature>
<dbReference type="FunFam" id="2.130.10.10:FF:000980">
    <property type="entry name" value="Nucleolar protein 10"/>
    <property type="match status" value="1"/>
</dbReference>
<feature type="compositionally biased region" description="Basic and acidic residues" evidence="6">
    <location>
        <begin position="661"/>
        <end position="672"/>
    </location>
</feature>
<comment type="caution">
    <text evidence="10">The sequence shown here is derived from an EMBL/GenBank/DDBJ whole genome shotgun (WGS) entry which is preliminary data.</text>
</comment>
<evidence type="ECO:0000256" key="2">
    <source>
        <dbReference type="ARBA" id="ARBA00005264"/>
    </source>
</evidence>